<keyword evidence="2" id="KW-0378">Hydrolase</keyword>
<evidence type="ECO:0000313" key="2">
    <source>
        <dbReference type="EMBL" id="MBK1725526.1"/>
    </source>
</evidence>
<feature type="domain" description="Endonuclease/exonuclease/phosphatase" evidence="1">
    <location>
        <begin position="31"/>
        <end position="259"/>
    </location>
</feature>
<dbReference type="GO" id="GO:0004519">
    <property type="term" value="F:endonuclease activity"/>
    <property type="evidence" value="ECO:0007669"/>
    <property type="project" value="UniProtKB-KW"/>
</dbReference>
<dbReference type="InterPro" id="IPR051916">
    <property type="entry name" value="GPI-anchor_lipid_remodeler"/>
</dbReference>
<accession>A0ABS1E179</accession>
<dbReference type="InterPro" id="IPR005135">
    <property type="entry name" value="Endo/exonuclease/phosphatase"/>
</dbReference>
<gene>
    <name evidence="2" type="ORF">CKO13_00480</name>
</gene>
<protein>
    <submittedName>
        <fullName evidence="2">Endonuclease</fullName>
    </submittedName>
</protein>
<dbReference type="SUPFAM" id="SSF56219">
    <property type="entry name" value="DNase I-like"/>
    <property type="match status" value="1"/>
</dbReference>
<dbReference type="Proteomes" id="UP000738126">
    <property type="component" value="Unassembled WGS sequence"/>
</dbReference>
<proteinExistence type="predicted"/>
<reference evidence="2 3" key="1">
    <citation type="journal article" date="2020" name="Microorganisms">
        <title>Osmotic Adaptation and Compatible Solute Biosynthesis of Phototrophic Bacteria as Revealed from Genome Analyses.</title>
        <authorList>
            <person name="Imhoff J.F."/>
            <person name="Rahn T."/>
            <person name="Kunzel S."/>
            <person name="Keller A."/>
            <person name="Neulinger S.C."/>
        </authorList>
    </citation>
    <scope>NUCLEOTIDE SEQUENCE [LARGE SCALE GENOMIC DNA]</scope>
    <source>
        <strain evidence="2 3">DSM 15116</strain>
    </source>
</reference>
<keyword evidence="2" id="KW-0540">Nuclease</keyword>
<evidence type="ECO:0000259" key="1">
    <source>
        <dbReference type="Pfam" id="PF03372"/>
    </source>
</evidence>
<dbReference type="InterPro" id="IPR036691">
    <property type="entry name" value="Endo/exonu/phosph_ase_sf"/>
</dbReference>
<dbReference type="Pfam" id="PF03372">
    <property type="entry name" value="Exo_endo_phos"/>
    <property type="match status" value="1"/>
</dbReference>
<sequence>MTNLSHRLREGAYATLNPTRAPEGPAALRVLSYNIQGGIATSRYRHYVTRGWKHVLPDAKRRGNLDRIGECIGPYDLVGLQEVDGGSLRTGFMNQVEYLAYKADFPYWYLQTNRDMGHLAQQSNGLLARYRPAAIREHRLPGVIPGRGALQIRFGTGDQALNVVLVHMALGRRARLRQMDFLAELVNAHRHVIVMGDFNCRSESRELRRLSRRTELREPIHGLHTFPSWRPRRNIDHILVTPSLEVERARVLDHPLSDHLPIAMELSLPGPVRLAA</sequence>
<dbReference type="RefSeq" id="WP_200255735.1">
    <property type="nucleotide sequence ID" value="NZ_NRSH01000002.1"/>
</dbReference>
<keyword evidence="3" id="KW-1185">Reference proteome</keyword>
<comment type="caution">
    <text evidence="2">The sequence shown here is derived from an EMBL/GenBank/DDBJ whole genome shotgun (WGS) entry which is preliminary data.</text>
</comment>
<dbReference type="PANTHER" id="PTHR14859:SF15">
    <property type="entry name" value="ENDONUCLEASE_EXONUCLEASE_PHOSPHATASE DOMAIN-CONTAINING PROTEIN"/>
    <property type="match status" value="1"/>
</dbReference>
<organism evidence="2 3">
    <name type="scientific">Halorhodospira neutriphila</name>
    <dbReference type="NCBI Taxonomy" id="168379"/>
    <lineage>
        <taxon>Bacteria</taxon>
        <taxon>Pseudomonadati</taxon>
        <taxon>Pseudomonadota</taxon>
        <taxon>Gammaproteobacteria</taxon>
        <taxon>Chromatiales</taxon>
        <taxon>Ectothiorhodospiraceae</taxon>
        <taxon>Halorhodospira</taxon>
    </lineage>
</organism>
<dbReference type="Gene3D" id="3.60.10.10">
    <property type="entry name" value="Endonuclease/exonuclease/phosphatase"/>
    <property type="match status" value="1"/>
</dbReference>
<dbReference type="PANTHER" id="PTHR14859">
    <property type="entry name" value="CALCOFLUOR WHITE HYPERSENSITIVE PROTEIN PRECURSOR"/>
    <property type="match status" value="1"/>
</dbReference>
<evidence type="ECO:0000313" key="3">
    <source>
        <dbReference type="Proteomes" id="UP000738126"/>
    </source>
</evidence>
<name>A0ABS1E179_9GAMM</name>
<keyword evidence="2" id="KW-0255">Endonuclease</keyword>
<dbReference type="EMBL" id="NRSH01000002">
    <property type="protein sequence ID" value="MBK1725526.1"/>
    <property type="molecule type" value="Genomic_DNA"/>
</dbReference>